<evidence type="ECO:0000256" key="3">
    <source>
        <dbReference type="ARBA" id="ARBA00022801"/>
    </source>
</evidence>
<dbReference type="Pfam" id="PF05903">
    <property type="entry name" value="Peptidase_C97"/>
    <property type="match status" value="1"/>
</dbReference>
<dbReference type="AlphaFoldDB" id="A0AAD1ZYD5"/>
<evidence type="ECO:0000313" key="5">
    <source>
        <dbReference type="EMBL" id="CAI9775605.1"/>
    </source>
</evidence>
<protein>
    <recommendedName>
        <fullName evidence="4">PPPDE domain-containing protein</fullName>
    </recommendedName>
</protein>
<dbReference type="GO" id="GO:0006508">
    <property type="term" value="P:proteolysis"/>
    <property type="evidence" value="ECO:0007669"/>
    <property type="project" value="UniProtKB-KW"/>
</dbReference>
<reference evidence="5" key="1">
    <citation type="submission" date="2023-05" db="EMBL/GenBank/DDBJ databases">
        <authorList>
            <person name="Huff M."/>
        </authorList>
    </citation>
    <scope>NUCLEOTIDE SEQUENCE</scope>
</reference>
<dbReference type="Proteomes" id="UP000834106">
    <property type="component" value="Chromosome 14"/>
</dbReference>
<dbReference type="InterPro" id="IPR008580">
    <property type="entry name" value="PPPDE_dom"/>
</dbReference>
<gene>
    <name evidence="5" type="ORF">FPE_LOCUS23035</name>
</gene>
<keyword evidence="6" id="KW-1185">Reference proteome</keyword>
<name>A0AAD1ZYD5_9LAMI</name>
<dbReference type="InterPro" id="IPR042266">
    <property type="entry name" value="PPPDE_sf"/>
</dbReference>
<evidence type="ECO:0000256" key="1">
    <source>
        <dbReference type="ARBA" id="ARBA00008140"/>
    </source>
</evidence>
<proteinExistence type="inferred from homology"/>
<evidence type="ECO:0000313" key="6">
    <source>
        <dbReference type="Proteomes" id="UP000834106"/>
    </source>
</evidence>
<accession>A0AAD1ZYD5</accession>
<keyword evidence="3" id="KW-0378">Hydrolase</keyword>
<dbReference type="PANTHER" id="PTHR12378">
    <property type="entry name" value="DESUMOYLATING ISOPEPTIDASE"/>
    <property type="match status" value="1"/>
</dbReference>
<feature type="domain" description="PPPDE" evidence="4">
    <location>
        <begin position="2"/>
        <end position="160"/>
    </location>
</feature>
<dbReference type="GO" id="GO:0016579">
    <property type="term" value="P:protein deubiquitination"/>
    <property type="evidence" value="ECO:0007669"/>
    <property type="project" value="TreeGrafter"/>
</dbReference>
<keyword evidence="2" id="KW-0645">Protease</keyword>
<dbReference type="Gene3D" id="3.90.1720.30">
    <property type="entry name" value="PPPDE domains"/>
    <property type="match status" value="1"/>
</dbReference>
<dbReference type="GO" id="GO:0101005">
    <property type="term" value="F:deubiquitinase activity"/>
    <property type="evidence" value="ECO:0007669"/>
    <property type="project" value="TreeGrafter"/>
</dbReference>
<dbReference type="PANTHER" id="PTHR12378:SF44">
    <property type="entry name" value="PPPDE DOMAIN-CONTAINING PROTEIN"/>
    <property type="match status" value="1"/>
</dbReference>
<evidence type="ECO:0000256" key="2">
    <source>
        <dbReference type="ARBA" id="ARBA00022670"/>
    </source>
</evidence>
<dbReference type="SMART" id="SM01179">
    <property type="entry name" value="DUF862"/>
    <property type="match status" value="1"/>
</dbReference>
<comment type="similarity">
    <text evidence="1">Belongs to the DeSI family.</text>
</comment>
<dbReference type="EMBL" id="OU503049">
    <property type="protein sequence ID" value="CAI9775605.1"/>
    <property type="molecule type" value="Genomic_DNA"/>
</dbReference>
<evidence type="ECO:0000259" key="4">
    <source>
        <dbReference type="SMART" id="SM01179"/>
    </source>
</evidence>
<sequence>MAEVIIHVYYVTNIDSGNENLNFAVVQLNNVCKQGIPISGVFHTAIQVYRDEEWGYWQTDKGSGVYTCPAGKNPMYAYRECIVLGRTDCTAAKLSQILKELSQEWPGNKYDLLEKNSNHFSNELLQRLGVPKLPAWVNRFANVRDTACETSQMLQNTKDNMLTAGKEAYKNAIDRAIKTPKSLYRTITRP</sequence>
<organism evidence="5 6">
    <name type="scientific">Fraxinus pennsylvanica</name>
    <dbReference type="NCBI Taxonomy" id="56036"/>
    <lineage>
        <taxon>Eukaryota</taxon>
        <taxon>Viridiplantae</taxon>
        <taxon>Streptophyta</taxon>
        <taxon>Embryophyta</taxon>
        <taxon>Tracheophyta</taxon>
        <taxon>Spermatophyta</taxon>
        <taxon>Magnoliopsida</taxon>
        <taxon>eudicotyledons</taxon>
        <taxon>Gunneridae</taxon>
        <taxon>Pentapetalae</taxon>
        <taxon>asterids</taxon>
        <taxon>lamiids</taxon>
        <taxon>Lamiales</taxon>
        <taxon>Oleaceae</taxon>
        <taxon>Oleeae</taxon>
        <taxon>Fraxinus</taxon>
    </lineage>
</organism>